<dbReference type="EMBL" id="MIKB01000013">
    <property type="protein sequence ID" value="OEG16314.1"/>
    <property type="molecule type" value="Genomic_DNA"/>
</dbReference>
<evidence type="ECO:0000313" key="4">
    <source>
        <dbReference type="Proteomes" id="UP000094764"/>
    </source>
</evidence>
<reference evidence="4" key="1">
    <citation type="submission" date="2016-09" db="EMBL/GenBank/DDBJ databases">
        <authorList>
            <person name="Gulvik C.A."/>
        </authorList>
    </citation>
    <scope>NUCLEOTIDE SEQUENCE [LARGE SCALE GENOMIC DNA]</scope>
    <source>
        <strain evidence="4">LMG 26306</strain>
    </source>
</reference>
<dbReference type="OrthoDB" id="2192430at2"/>
<dbReference type="RefSeq" id="WP_069634768.1">
    <property type="nucleotide sequence ID" value="NZ_JXKZ01000007.1"/>
</dbReference>
<gene>
    <name evidence="3" type="ORF">BCR23_05340</name>
</gene>
<proteinExistence type="predicted"/>
<name>A0A1E5GUE6_9ENTE</name>
<sequence length="237" mass="27304">MKKYLFILLSLLLLAGCSSAKSEEKEEKKEPEKPWITFDTTDIEANEYGSFTLTGTAESNFDLKYNNHNRSIFVKDNKFKIMALYDKNFPETIDMTFVPFPGAKNTTSIKQTFTLDYSKYIAKKEEKEQLSQDIKDKMPTLLEEIVADSNGQIINIKPTFDNYLTLKVTLPLDLKYGKNGEKKRAMDTLGHDIQTKTASIAKKVPYLTFRYDQTNELIGHSQLMFKNRFTLVDKDTN</sequence>
<feature type="chain" id="PRO_5039426673" description="Lipoprotein" evidence="2">
    <location>
        <begin position="21"/>
        <end position="237"/>
    </location>
</feature>
<accession>A0A1E5GUE6</accession>
<protein>
    <recommendedName>
        <fullName evidence="5">Lipoprotein</fullName>
    </recommendedName>
</protein>
<dbReference type="AlphaFoldDB" id="A0A1E5GUE6"/>
<dbReference type="Pfam" id="PF08139">
    <property type="entry name" value="LPAM_1"/>
    <property type="match status" value="1"/>
</dbReference>
<dbReference type="PROSITE" id="PS51257">
    <property type="entry name" value="PROKAR_LIPOPROTEIN"/>
    <property type="match status" value="1"/>
</dbReference>
<dbReference type="Proteomes" id="UP000094764">
    <property type="component" value="Unassembled WGS sequence"/>
</dbReference>
<evidence type="ECO:0000313" key="3">
    <source>
        <dbReference type="EMBL" id="OEG16314.1"/>
    </source>
</evidence>
<evidence type="ECO:0000256" key="1">
    <source>
        <dbReference type="ARBA" id="ARBA00022729"/>
    </source>
</evidence>
<evidence type="ECO:0008006" key="5">
    <source>
        <dbReference type="Google" id="ProtNLM"/>
    </source>
</evidence>
<comment type="caution">
    <text evidence="3">The sequence shown here is derived from an EMBL/GenBank/DDBJ whole genome shotgun (WGS) entry which is preliminary data.</text>
</comment>
<keyword evidence="1 2" id="KW-0732">Signal</keyword>
<dbReference type="InterPro" id="IPR012640">
    <property type="entry name" value="Membr_lipoprot_lipid_attach_CS"/>
</dbReference>
<keyword evidence="4" id="KW-1185">Reference proteome</keyword>
<feature type="signal peptide" evidence="2">
    <location>
        <begin position="1"/>
        <end position="20"/>
    </location>
</feature>
<organism evidence="3 4">
    <name type="scientific">Enterococcus quebecensis</name>
    <dbReference type="NCBI Taxonomy" id="903983"/>
    <lineage>
        <taxon>Bacteria</taxon>
        <taxon>Bacillati</taxon>
        <taxon>Bacillota</taxon>
        <taxon>Bacilli</taxon>
        <taxon>Lactobacillales</taxon>
        <taxon>Enterococcaceae</taxon>
        <taxon>Enterococcus</taxon>
    </lineage>
</organism>
<evidence type="ECO:0000256" key="2">
    <source>
        <dbReference type="SAM" id="SignalP"/>
    </source>
</evidence>